<comment type="catalytic activity">
    <reaction evidence="1 7">
        <text>L-glutamate = D-glutamate</text>
        <dbReference type="Rhea" id="RHEA:12813"/>
        <dbReference type="ChEBI" id="CHEBI:29985"/>
        <dbReference type="ChEBI" id="CHEBI:29986"/>
        <dbReference type="EC" id="5.1.1.3"/>
    </reaction>
</comment>
<dbReference type="HAMAP" id="MF_00258">
    <property type="entry name" value="Glu_racemase"/>
    <property type="match status" value="1"/>
</dbReference>
<evidence type="ECO:0000256" key="1">
    <source>
        <dbReference type="ARBA" id="ARBA00001602"/>
    </source>
</evidence>
<dbReference type="InterPro" id="IPR018187">
    <property type="entry name" value="Asp/Glu_racemase_AS_1"/>
</dbReference>
<evidence type="ECO:0000256" key="4">
    <source>
        <dbReference type="ARBA" id="ARBA00022984"/>
    </source>
</evidence>
<feature type="binding site" evidence="7">
    <location>
        <begin position="188"/>
        <end position="189"/>
    </location>
    <ligand>
        <name>substrate</name>
    </ligand>
</feature>
<evidence type="ECO:0000256" key="2">
    <source>
        <dbReference type="ARBA" id="ARBA00013090"/>
    </source>
</evidence>
<organism evidence="8 9">
    <name type="scientific">Fluviibacter phosphoraccumulans</name>
    <dbReference type="NCBI Taxonomy" id="1751046"/>
    <lineage>
        <taxon>Bacteria</taxon>
        <taxon>Pseudomonadati</taxon>
        <taxon>Pseudomonadota</taxon>
        <taxon>Betaproteobacteria</taxon>
        <taxon>Rhodocyclales</taxon>
        <taxon>Fluviibacteraceae</taxon>
        <taxon>Fluviibacter</taxon>
    </lineage>
</organism>
<dbReference type="EMBL" id="AP022345">
    <property type="protein sequence ID" value="BBU68904.1"/>
    <property type="molecule type" value="Genomic_DNA"/>
</dbReference>
<dbReference type="NCBIfam" id="TIGR00067">
    <property type="entry name" value="glut_race"/>
    <property type="match status" value="1"/>
</dbReference>
<dbReference type="PANTHER" id="PTHR21198:SF2">
    <property type="entry name" value="GLUTAMATE RACEMASE"/>
    <property type="match status" value="1"/>
</dbReference>
<dbReference type="GO" id="GO:0009252">
    <property type="term" value="P:peptidoglycan biosynthetic process"/>
    <property type="evidence" value="ECO:0007669"/>
    <property type="project" value="UniProtKB-UniRule"/>
</dbReference>
<evidence type="ECO:0000313" key="8">
    <source>
        <dbReference type="EMBL" id="BBU68904.1"/>
    </source>
</evidence>
<dbReference type="InterPro" id="IPR004391">
    <property type="entry name" value="Glu_race"/>
</dbReference>
<comment type="similarity">
    <text evidence="7">Belongs to the aspartate/glutamate racemases family.</text>
</comment>
<dbReference type="Proteomes" id="UP000463961">
    <property type="component" value="Chromosome"/>
</dbReference>
<evidence type="ECO:0000256" key="5">
    <source>
        <dbReference type="ARBA" id="ARBA00023235"/>
    </source>
</evidence>
<evidence type="ECO:0000256" key="6">
    <source>
        <dbReference type="ARBA" id="ARBA00023316"/>
    </source>
</evidence>
<keyword evidence="6 7" id="KW-0961">Cell wall biogenesis/degradation</keyword>
<comment type="pathway">
    <text evidence="7">Cell wall biogenesis; peptidoglycan biosynthesis.</text>
</comment>
<name>A0A679I312_9RHOO</name>
<dbReference type="RefSeq" id="WP_242451454.1">
    <property type="nucleotide sequence ID" value="NZ_AP019011.1"/>
</dbReference>
<keyword evidence="4 7" id="KW-0573">Peptidoglycan synthesis</keyword>
<evidence type="ECO:0000256" key="3">
    <source>
        <dbReference type="ARBA" id="ARBA00022960"/>
    </source>
</evidence>
<dbReference type="InterPro" id="IPR015942">
    <property type="entry name" value="Asp/Glu/hydantoin_racemase"/>
</dbReference>
<dbReference type="EC" id="5.1.1.3" evidence="2 7"/>
<dbReference type="UniPathway" id="UPA00219"/>
<feature type="active site" description="Proton donor/acceptor" evidence="7">
    <location>
        <position position="187"/>
    </location>
</feature>
<protein>
    <recommendedName>
        <fullName evidence="2 7">Glutamate racemase</fullName>
        <ecNumber evidence="2 7">5.1.1.3</ecNumber>
    </recommendedName>
</protein>
<keyword evidence="5 7" id="KW-0413">Isomerase</keyword>
<gene>
    <name evidence="7 8" type="primary">murI</name>
    <name evidence="8" type="ORF">ICHIAU1_11870</name>
</gene>
<dbReference type="PROSITE" id="PS00923">
    <property type="entry name" value="ASP_GLU_RACEMASE_1"/>
    <property type="match status" value="1"/>
</dbReference>
<dbReference type="Pfam" id="PF01177">
    <property type="entry name" value="Asp_Glu_race"/>
    <property type="match status" value="1"/>
</dbReference>
<sequence length="271" mass="27906">MTTQSQPTIGVFDSGLGGLSVLGALAAECPSAHLVYAADTAHVPYGNKTPAQIRARVLAMGQALINEGCTTLVVACNTATAEAIEALRAAHPNMPIVGVEPGIKPAALNTQSGQIAVLATAATAKSQRLAQLIARHAPHKTVHIIPCHGWATEVEALHLSSPAIIKEIELLLLPLIDQGVDQVVLGCTHYDFLAPTLNMLIEGKAQLVGVAGAVARRACQVSGAATLTTTQGNIRLVATANPERLTAALPALGLNALSARLSKSAQLMVAD</sequence>
<keyword evidence="3 7" id="KW-0133">Cell shape</keyword>
<dbReference type="AlphaFoldDB" id="A0A679I312"/>
<feature type="binding site" evidence="7">
    <location>
        <begin position="77"/>
        <end position="78"/>
    </location>
    <ligand>
        <name>substrate</name>
    </ligand>
</feature>
<evidence type="ECO:0000313" key="9">
    <source>
        <dbReference type="Proteomes" id="UP000463961"/>
    </source>
</evidence>
<proteinExistence type="inferred from homology"/>
<dbReference type="InterPro" id="IPR001920">
    <property type="entry name" value="Asp/Glu_race"/>
</dbReference>
<feature type="active site" description="Proton donor/acceptor" evidence="7">
    <location>
        <position position="76"/>
    </location>
</feature>
<dbReference type="Gene3D" id="3.40.50.1860">
    <property type="match status" value="2"/>
</dbReference>
<dbReference type="SUPFAM" id="SSF53681">
    <property type="entry name" value="Aspartate/glutamate racemase"/>
    <property type="match status" value="2"/>
</dbReference>
<comment type="function">
    <text evidence="7">Provides the (R)-glutamate required for cell wall biosynthesis.</text>
</comment>
<evidence type="ECO:0000256" key="7">
    <source>
        <dbReference type="HAMAP-Rule" id="MF_00258"/>
    </source>
</evidence>
<keyword evidence="9" id="KW-1185">Reference proteome</keyword>
<feature type="binding site" evidence="7">
    <location>
        <begin position="45"/>
        <end position="46"/>
    </location>
    <ligand>
        <name>substrate</name>
    </ligand>
</feature>
<feature type="binding site" evidence="7">
    <location>
        <begin position="13"/>
        <end position="14"/>
    </location>
    <ligand>
        <name>substrate</name>
    </ligand>
</feature>
<dbReference type="GO" id="GO:0071555">
    <property type="term" value="P:cell wall organization"/>
    <property type="evidence" value="ECO:0007669"/>
    <property type="project" value="UniProtKB-KW"/>
</dbReference>
<accession>A0A679I312</accession>
<dbReference type="GO" id="GO:0008360">
    <property type="term" value="P:regulation of cell shape"/>
    <property type="evidence" value="ECO:0007669"/>
    <property type="project" value="UniProtKB-KW"/>
</dbReference>
<dbReference type="GO" id="GO:0008881">
    <property type="term" value="F:glutamate racemase activity"/>
    <property type="evidence" value="ECO:0007669"/>
    <property type="project" value="UniProtKB-UniRule"/>
</dbReference>
<reference evidence="9" key="1">
    <citation type="submission" date="2020-01" db="EMBL/GenBank/DDBJ databases">
        <title>Phosphoaccumulans saitamaens gen. nov., sp. nov., a polyphosphate accumulating bacterium isolated from surface river water.</title>
        <authorList>
            <person name="Watanabe K."/>
            <person name="Suda W."/>
        </authorList>
    </citation>
    <scope>NUCLEOTIDE SEQUENCE [LARGE SCALE GENOMIC DNA]</scope>
    <source>
        <strain evidence="9">ICHIAU1</strain>
    </source>
</reference>
<dbReference type="PANTHER" id="PTHR21198">
    <property type="entry name" value="GLUTAMATE RACEMASE"/>
    <property type="match status" value="1"/>
</dbReference>